<evidence type="ECO:0000313" key="2">
    <source>
        <dbReference type="Proteomes" id="UP000003706"/>
    </source>
</evidence>
<organism evidence="1 2">
    <name type="scientific">Methanotorris formicicus Mc-S-70</name>
    <dbReference type="NCBI Taxonomy" id="647171"/>
    <lineage>
        <taxon>Archaea</taxon>
        <taxon>Methanobacteriati</taxon>
        <taxon>Methanobacteriota</taxon>
        <taxon>Methanomada group</taxon>
        <taxon>Methanococci</taxon>
        <taxon>Methanococcales</taxon>
        <taxon>Methanocaldococcaceae</taxon>
        <taxon>Methanotorris</taxon>
    </lineage>
</organism>
<gene>
    <name evidence="1" type="ORF">MetfoDRAFT_0374</name>
</gene>
<dbReference type="OrthoDB" id="59585at2157"/>
<dbReference type="Proteomes" id="UP000003706">
    <property type="component" value="Unassembled WGS sequence"/>
</dbReference>
<sequence length="155" mass="17989">MLKKIKRIFVGNKELPQQIPIKEDDYIVIGEEVPAYEIVGSEQIPLTEKKEDDGDIEEKVIEKVIKIPPKILTVRIKTPEDFIRVREIIEHDIVIVNLEEIPVEGIIKDFLDFKKYLETLGYKLGRAGEYVILAVKDNVEIDRYSPQNIEIDDEE</sequence>
<comment type="caution">
    <text evidence="1">The sequence shown here is derived from an EMBL/GenBank/DDBJ whole genome shotgun (WGS) entry which is preliminary data.</text>
</comment>
<reference evidence="1 2" key="1">
    <citation type="submission" date="2011-09" db="EMBL/GenBank/DDBJ databases">
        <title>The draft genome of Methanotorris formicicus Mc-S-70.</title>
        <authorList>
            <consortium name="US DOE Joint Genome Institute (JGI-PGF)"/>
            <person name="Lucas S."/>
            <person name="Han J."/>
            <person name="Lapidus A."/>
            <person name="Cheng J.-F."/>
            <person name="Goodwin L."/>
            <person name="Pitluck S."/>
            <person name="Peters L."/>
            <person name="Land M.L."/>
            <person name="Hauser L."/>
            <person name="Sieprawska-Lupa M."/>
            <person name="Takai K."/>
            <person name="Miyazaki J."/>
            <person name="Whitman W."/>
            <person name="Woyke T.J."/>
        </authorList>
    </citation>
    <scope>NUCLEOTIDE SEQUENCE [LARGE SCALE GENOMIC DNA]</scope>
    <source>
        <strain evidence="1 2">Mc-S-70</strain>
    </source>
</reference>
<name>H1KX51_9EURY</name>
<accession>H1KX51</accession>
<proteinExistence type="predicted"/>
<dbReference type="EMBL" id="AGJL01000006">
    <property type="protein sequence ID" value="EHP88576.1"/>
    <property type="molecule type" value="Genomic_DNA"/>
</dbReference>
<protein>
    <submittedName>
        <fullName evidence="1">Uncharacterized protein</fullName>
    </submittedName>
</protein>
<dbReference type="AlphaFoldDB" id="H1KX51"/>
<dbReference type="STRING" id="647171.MetfoDRAFT_0374"/>
<keyword evidence="2" id="KW-1185">Reference proteome</keyword>
<dbReference type="PATRIC" id="fig|647171.4.peg.369"/>
<evidence type="ECO:0000313" key="1">
    <source>
        <dbReference type="EMBL" id="EHP88576.1"/>
    </source>
</evidence>
<dbReference type="RefSeq" id="WP_007043820.1">
    <property type="nucleotide sequence ID" value="NZ_AGJL01000006.1"/>
</dbReference>